<organism evidence="4 5">
    <name type="scientific">Paractinoplanes toevensis</name>
    <dbReference type="NCBI Taxonomy" id="571911"/>
    <lineage>
        <taxon>Bacteria</taxon>
        <taxon>Bacillati</taxon>
        <taxon>Actinomycetota</taxon>
        <taxon>Actinomycetes</taxon>
        <taxon>Micromonosporales</taxon>
        <taxon>Micromonosporaceae</taxon>
        <taxon>Paractinoplanes</taxon>
    </lineage>
</organism>
<evidence type="ECO:0000313" key="5">
    <source>
        <dbReference type="Proteomes" id="UP000677082"/>
    </source>
</evidence>
<feature type="domain" description="Acetophenone carboxylase-like C-terminal" evidence="3">
    <location>
        <begin position="526"/>
        <end position="692"/>
    </location>
</feature>
<dbReference type="Proteomes" id="UP000677082">
    <property type="component" value="Unassembled WGS sequence"/>
</dbReference>
<evidence type="ECO:0000313" key="4">
    <source>
        <dbReference type="EMBL" id="GIM89985.1"/>
    </source>
</evidence>
<dbReference type="Pfam" id="PF19278">
    <property type="entry name" value="Hydant_A_C"/>
    <property type="match status" value="1"/>
</dbReference>
<comment type="caution">
    <text evidence="4">The sequence shown here is derived from an EMBL/GenBank/DDBJ whole genome shotgun (WGS) entry which is preliminary data.</text>
</comment>
<accession>A0A919T6L5</accession>
<evidence type="ECO:0000259" key="1">
    <source>
        <dbReference type="Pfam" id="PF01968"/>
    </source>
</evidence>
<dbReference type="InterPro" id="IPR002821">
    <property type="entry name" value="Hydantoinase_A"/>
</dbReference>
<dbReference type="InterPro" id="IPR045079">
    <property type="entry name" value="Oxoprolinase-like"/>
</dbReference>
<dbReference type="InterPro" id="IPR049517">
    <property type="entry name" value="ACX-like_C"/>
</dbReference>
<protein>
    <submittedName>
        <fullName evidence="4">5-oxoprolinase</fullName>
    </submittedName>
</protein>
<evidence type="ECO:0000259" key="3">
    <source>
        <dbReference type="Pfam" id="PF19278"/>
    </source>
</evidence>
<dbReference type="RefSeq" id="WP_213005941.1">
    <property type="nucleotide sequence ID" value="NZ_BOQN01000022.1"/>
</dbReference>
<gene>
    <name evidence="4" type="ORF">Ato02nite_017780</name>
</gene>
<name>A0A919T6L5_9ACTN</name>
<dbReference type="PANTHER" id="PTHR11365">
    <property type="entry name" value="5-OXOPROLINASE RELATED"/>
    <property type="match status" value="1"/>
</dbReference>
<feature type="domain" description="Hydantoinase/oxoprolinase N-terminal" evidence="2">
    <location>
        <begin position="7"/>
        <end position="194"/>
    </location>
</feature>
<dbReference type="AlphaFoldDB" id="A0A919T6L5"/>
<dbReference type="GO" id="GO:0017168">
    <property type="term" value="F:5-oxoprolinase (ATP-hydrolyzing) activity"/>
    <property type="evidence" value="ECO:0007669"/>
    <property type="project" value="TreeGrafter"/>
</dbReference>
<evidence type="ECO:0000259" key="2">
    <source>
        <dbReference type="Pfam" id="PF05378"/>
    </source>
</evidence>
<dbReference type="GO" id="GO:0005829">
    <property type="term" value="C:cytosol"/>
    <property type="evidence" value="ECO:0007669"/>
    <property type="project" value="TreeGrafter"/>
</dbReference>
<dbReference type="EMBL" id="BOQN01000022">
    <property type="protein sequence ID" value="GIM89985.1"/>
    <property type="molecule type" value="Genomic_DNA"/>
</dbReference>
<feature type="domain" description="Hydantoinase A/oxoprolinase" evidence="1">
    <location>
        <begin position="215"/>
        <end position="499"/>
    </location>
</feature>
<dbReference type="PANTHER" id="PTHR11365:SF23">
    <property type="entry name" value="HYPOTHETICAL 5-OXOPROLINASE (EUROFUNG)-RELATED"/>
    <property type="match status" value="1"/>
</dbReference>
<sequence>MARTFSVGTDIGGTFTDMVVVDDQSNVALFKLPTTPEDRSLGVLHGFEAAARANDMTVAEFTAAVRYFAHGTTAATNALIERKGEVTGLLTTRGAGDTLLIQRSMGSWTGAGDLSGHYSRRRNPVPLVQRTHIREIDQRHDFAGEAIVALDRDGVRAAVRQLRDAGVRSMAICFLWSFVNPEHELAAAEIIRQEWPDVFVTTSSDVAPVIGEYERTATTIVNSYLGPVISRYVELLESRLRDAGFTGDFTVMDSAGGVMDARQAGRRAVEMLTSGPAGGVLASAALAARLGYRNVITGDMGGTSFDVGLIVDGEPLTATSSIEGRYHLAVPKIRVTAIGAGGGSIAGVDSDGILTVGPESAGAVPGPACYGKGGTRPTVTDADVVLGVIDPANFLGGAFPLYRNLAEEAIAKHVAEPLNMTVPEAAAGIRKVADNQMADLVRSATVQEGHDPRDFALFAYGGAGPTHAYAYAPEADISTVVIPYTATVHSAYGAVSSDQYRSVQLSDPQRTPPMIRVPSEHIDLDRINDRFAELERRCRTELRDDPAITTNRLLYFRYRRQVHELPIGVPPGPLTAERFDELAADFHRRYERLYGEGTSLPEGGIEINTFRVEGRIPSPTAHGSSSSAQQADTLEGALLGRRAVTFDGVALDTAVYRGEALPSQIRITGPAVLEYFGTTAVVAPGQSAVADHEGNVVITTRTVNGAH</sequence>
<dbReference type="Pfam" id="PF05378">
    <property type="entry name" value="Hydant_A_N"/>
    <property type="match status" value="1"/>
</dbReference>
<dbReference type="GO" id="GO:0006749">
    <property type="term" value="P:glutathione metabolic process"/>
    <property type="evidence" value="ECO:0007669"/>
    <property type="project" value="TreeGrafter"/>
</dbReference>
<dbReference type="Pfam" id="PF01968">
    <property type="entry name" value="Hydantoinase_A"/>
    <property type="match status" value="1"/>
</dbReference>
<proteinExistence type="predicted"/>
<reference evidence="4 5" key="1">
    <citation type="submission" date="2021-03" db="EMBL/GenBank/DDBJ databases">
        <title>Whole genome shotgun sequence of Actinoplanes toevensis NBRC 105298.</title>
        <authorList>
            <person name="Komaki H."/>
            <person name="Tamura T."/>
        </authorList>
    </citation>
    <scope>NUCLEOTIDE SEQUENCE [LARGE SCALE GENOMIC DNA]</scope>
    <source>
        <strain evidence="4 5">NBRC 105298</strain>
    </source>
</reference>
<dbReference type="InterPro" id="IPR008040">
    <property type="entry name" value="Hydant_A_N"/>
</dbReference>
<keyword evidence="5" id="KW-1185">Reference proteome</keyword>